<dbReference type="InterPro" id="IPR002941">
    <property type="entry name" value="DNA_methylase_N4/N6"/>
</dbReference>
<proteinExistence type="inferred from homology"/>
<dbReference type="Gene3D" id="3.40.50.150">
    <property type="entry name" value="Vaccinia Virus protein VP39"/>
    <property type="match status" value="1"/>
</dbReference>
<evidence type="ECO:0000256" key="6">
    <source>
        <dbReference type="ARBA" id="ARBA00023125"/>
    </source>
</evidence>
<dbReference type="Proteomes" id="UP000591948">
    <property type="component" value="Unassembled WGS sequence"/>
</dbReference>
<dbReference type="GO" id="GO:0015667">
    <property type="term" value="F:site-specific DNA-methyltransferase (cytosine-N4-specific) activity"/>
    <property type="evidence" value="ECO:0007669"/>
    <property type="project" value="UniProtKB-EC"/>
</dbReference>
<keyword evidence="3 10" id="KW-0808">Transferase</keyword>
<evidence type="ECO:0000256" key="3">
    <source>
        <dbReference type="ARBA" id="ARBA00022679"/>
    </source>
</evidence>
<dbReference type="AlphaFoldDB" id="A0A6V8P5L0"/>
<evidence type="ECO:0000256" key="5">
    <source>
        <dbReference type="ARBA" id="ARBA00022747"/>
    </source>
</evidence>
<organism evidence="10 11">
    <name type="scientific">Candidatus Hakubella thermalkaliphila</name>
    <dbReference type="NCBI Taxonomy" id="2754717"/>
    <lineage>
        <taxon>Bacteria</taxon>
        <taxon>Bacillati</taxon>
        <taxon>Actinomycetota</taxon>
        <taxon>Actinomycetota incertae sedis</taxon>
        <taxon>Candidatus Hakubellales</taxon>
        <taxon>Candidatus Hakubellaceae</taxon>
        <taxon>Candidatus Hakubella</taxon>
    </lineage>
</organism>
<evidence type="ECO:0000313" key="11">
    <source>
        <dbReference type="Proteomes" id="UP000591948"/>
    </source>
</evidence>
<keyword evidence="6" id="KW-0238">DNA-binding</keyword>
<evidence type="ECO:0000259" key="9">
    <source>
        <dbReference type="Pfam" id="PF01555"/>
    </source>
</evidence>
<dbReference type="PROSITE" id="PS00093">
    <property type="entry name" value="N4_MTASE"/>
    <property type="match status" value="1"/>
</dbReference>
<keyword evidence="4" id="KW-0949">S-adenosyl-L-methionine</keyword>
<dbReference type="GO" id="GO:0008170">
    <property type="term" value="F:N-methyltransferase activity"/>
    <property type="evidence" value="ECO:0007669"/>
    <property type="project" value="InterPro"/>
</dbReference>
<keyword evidence="2 10" id="KW-0489">Methyltransferase</keyword>
<dbReference type="GO" id="GO:0009307">
    <property type="term" value="P:DNA restriction-modification system"/>
    <property type="evidence" value="ECO:0007669"/>
    <property type="project" value="UniProtKB-KW"/>
</dbReference>
<protein>
    <recommendedName>
        <fullName evidence="8">Methyltransferase</fullName>
        <ecNumber evidence="8">2.1.1.-</ecNumber>
    </recommendedName>
</protein>
<evidence type="ECO:0000256" key="2">
    <source>
        <dbReference type="ARBA" id="ARBA00022603"/>
    </source>
</evidence>
<keyword evidence="5" id="KW-0680">Restriction system</keyword>
<dbReference type="PRINTS" id="PR00508">
    <property type="entry name" value="S21N4MTFRASE"/>
</dbReference>
<dbReference type="InterPro" id="IPR017985">
    <property type="entry name" value="MeTrfase_CN4_CS"/>
</dbReference>
<accession>A0A6V8P5L0</accession>
<evidence type="ECO:0000313" key="10">
    <source>
        <dbReference type="EMBL" id="GFP27240.1"/>
    </source>
</evidence>
<dbReference type="EC" id="2.1.1.-" evidence="8"/>
<dbReference type="GO" id="GO:0003677">
    <property type="term" value="F:DNA binding"/>
    <property type="evidence" value="ECO:0007669"/>
    <property type="project" value="UniProtKB-KW"/>
</dbReference>
<dbReference type="InterPro" id="IPR029063">
    <property type="entry name" value="SAM-dependent_MTases_sf"/>
</dbReference>
<keyword evidence="11" id="KW-1185">Reference proteome</keyword>
<dbReference type="InterPro" id="IPR001091">
    <property type="entry name" value="RM_Methyltransferase"/>
</dbReference>
<comment type="similarity">
    <text evidence="1">Belongs to the N(4)/N(6)-methyltransferase family. N(4) subfamily.</text>
</comment>
<comment type="caution">
    <text evidence="10">The sequence shown here is derived from an EMBL/GenBank/DDBJ whole genome shotgun (WGS) entry which is preliminary data.</text>
</comment>
<dbReference type="Pfam" id="PF01555">
    <property type="entry name" value="N6_N4_Mtase"/>
    <property type="match status" value="1"/>
</dbReference>
<gene>
    <name evidence="10" type="ORF">HKBW3S33_00654</name>
</gene>
<feature type="domain" description="DNA methylase N-4/N-6" evidence="9">
    <location>
        <begin position="24"/>
        <end position="238"/>
    </location>
</feature>
<comment type="catalytic activity">
    <reaction evidence="7">
        <text>a 2'-deoxycytidine in DNA + S-adenosyl-L-methionine = an N(4)-methyl-2'-deoxycytidine in DNA + S-adenosyl-L-homocysteine + H(+)</text>
        <dbReference type="Rhea" id="RHEA:16857"/>
        <dbReference type="Rhea" id="RHEA-COMP:11369"/>
        <dbReference type="Rhea" id="RHEA-COMP:13674"/>
        <dbReference type="ChEBI" id="CHEBI:15378"/>
        <dbReference type="ChEBI" id="CHEBI:57856"/>
        <dbReference type="ChEBI" id="CHEBI:59789"/>
        <dbReference type="ChEBI" id="CHEBI:85452"/>
        <dbReference type="ChEBI" id="CHEBI:137933"/>
        <dbReference type="EC" id="2.1.1.113"/>
    </reaction>
</comment>
<name>A0A6V8P5L0_9ACTN</name>
<evidence type="ECO:0000256" key="8">
    <source>
        <dbReference type="RuleBase" id="RU362026"/>
    </source>
</evidence>
<evidence type="ECO:0000256" key="7">
    <source>
        <dbReference type="ARBA" id="ARBA00049120"/>
    </source>
</evidence>
<dbReference type="GO" id="GO:0032259">
    <property type="term" value="P:methylation"/>
    <property type="evidence" value="ECO:0007669"/>
    <property type="project" value="UniProtKB-KW"/>
</dbReference>
<dbReference type="EMBL" id="BLRY01000023">
    <property type="protein sequence ID" value="GFP27240.1"/>
    <property type="molecule type" value="Genomic_DNA"/>
</dbReference>
<evidence type="ECO:0000256" key="4">
    <source>
        <dbReference type="ARBA" id="ARBA00022691"/>
    </source>
</evidence>
<dbReference type="SUPFAM" id="SSF53335">
    <property type="entry name" value="S-adenosyl-L-methionine-dependent methyltransferases"/>
    <property type="match status" value="1"/>
</dbReference>
<reference evidence="10 11" key="1">
    <citation type="journal article" date="2020" name="Front. Microbiol.">
        <title>Single-cell genomics of novel Actinobacteria with the Wood-Ljungdahl pathway discovered in a serpentinizing system.</title>
        <authorList>
            <person name="Merino N."/>
            <person name="Kawai M."/>
            <person name="Boyd E.S."/>
            <person name="Colman D.R."/>
            <person name="McGlynn S.E."/>
            <person name="Nealson K.H."/>
            <person name="Kurokawa K."/>
            <person name="Hongoh Y."/>
        </authorList>
    </citation>
    <scope>NUCLEOTIDE SEQUENCE [LARGE SCALE GENOMIC DNA]</scope>
    <source>
        <strain evidence="10 11">S33</strain>
    </source>
</reference>
<dbReference type="RefSeq" id="WP_176233211.1">
    <property type="nucleotide sequence ID" value="NZ_BLRY01000023.1"/>
</dbReference>
<sequence length="272" mass="31534">MELINKIICGDVLEVMKQIPDGSVHLAVTSPPYNVGIEYDNHNDMMSYDDYLAWLMKVWIETKRVLVHGGRFCLNIAPTSIKNFRPVHYDFAAQMQEIGMIMRAEILWYKQTIRRRTAWGSWKSPSNPHILPSWEYVLVFSKGSWQLKGNPEDADITAAEFEKFSDGFWYIPPETQRNGHPAPFPEELIHRLIKFYSYRGNVVLDMFGGTGTVAIVSYKTGRRFIHIDISEEYCRTAYQRLYKIESQMELFPSVVGEPTVEYKKSSDLSRLS</sequence>
<evidence type="ECO:0000256" key="1">
    <source>
        <dbReference type="ARBA" id="ARBA00010203"/>
    </source>
</evidence>